<proteinExistence type="predicted"/>
<name>A0A6J1PJ48_9HYME</name>
<sequence>PVKNVQRKLSQTKESLRHRIESEHPILSWIQPWMRDRMHEAEENFIEECEYGAHEEALALCSHQNFTISATSYRERASDSVADTAVDERSQRKAEENFIEECEWSAHKEALALCSHQNLTQTVYFLNRDLTFMKEREPVLLKELRKVKTPTRTFQWPTQIWLPKNWIIRRNFQGQFEIIPTVLSNTPTSITTPRADPGQPVFLVEREIVHTTTTRWPMWLNKLHRQNVVLDLECDVPVGYSCPVV</sequence>
<gene>
    <name evidence="2" type="primary">LOC112453088</name>
</gene>
<reference evidence="2" key="1">
    <citation type="submission" date="2025-08" db="UniProtKB">
        <authorList>
            <consortium name="RefSeq"/>
        </authorList>
    </citation>
    <scope>IDENTIFICATION</scope>
    <source>
        <tissue evidence="2">Whole body</tissue>
    </source>
</reference>
<dbReference type="PANTHER" id="PTHR37686">
    <property type="entry name" value="LD36006P"/>
    <property type="match status" value="1"/>
</dbReference>
<organism evidence="1 2">
    <name type="scientific">Temnothorax curvispinosus</name>
    <dbReference type="NCBI Taxonomy" id="300111"/>
    <lineage>
        <taxon>Eukaryota</taxon>
        <taxon>Metazoa</taxon>
        <taxon>Ecdysozoa</taxon>
        <taxon>Arthropoda</taxon>
        <taxon>Hexapoda</taxon>
        <taxon>Insecta</taxon>
        <taxon>Pterygota</taxon>
        <taxon>Neoptera</taxon>
        <taxon>Endopterygota</taxon>
        <taxon>Hymenoptera</taxon>
        <taxon>Apocrita</taxon>
        <taxon>Aculeata</taxon>
        <taxon>Formicoidea</taxon>
        <taxon>Formicidae</taxon>
        <taxon>Myrmicinae</taxon>
        <taxon>Temnothorax</taxon>
    </lineage>
</organism>
<feature type="non-terminal residue" evidence="2">
    <location>
        <position position="1"/>
    </location>
</feature>
<dbReference type="GeneID" id="112453088"/>
<protein>
    <submittedName>
        <fullName evidence="2">Uncharacterized protein LOC112453088</fullName>
    </submittedName>
</protein>
<dbReference type="Proteomes" id="UP000504618">
    <property type="component" value="Unplaced"/>
</dbReference>
<dbReference type="AlphaFoldDB" id="A0A6J1PJ48"/>
<evidence type="ECO:0000313" key="2">
    <source>
        <dbReference type="RefSeq" id="XP_024869406.1"/>
    </source>
</evidence>
<keyword evidence="1" id="KW-1185">Reference proteome</keyword>
<accession>A0A6J1PJ48</accession>
<dbReference type="RefSeq" id="XP_024869406.1">
    <property type="nucleotide sequence ID" value="XM_025013638.1"/>
</dbReference>
<dbReference type="OrthoDB" id="10003277at2759"/>
<dbReference type="PANTHER" id="PTHR37686:SF1">
    <property type="entry name" value="LD36006P"/>
    <property type="match status" value="1"/>
</dbReference>
<evidence type="ECO:0000313" key="1">
    <source>
        <dbReference type="Proteomes" id="UP000504618"/>
    </source>
</evidence>
<dbReference type="InterPro" id="IPR057435">
    <property type="entry name" value="Lips"/>
</dbReference>
<dbReference type="Pfam" id="PF25228">
    <property type="entry name" value="Lips"/>
    <property type="match status" value="2"/>
</dbReference>